<protein>
    <recommendedName>
        <fullName evidence="3 9">Gluconokinase</fullName>
        <ecNumber evidence="3 9">2.7.1.12</ecNumber>
    </recommendedName>
</protein>
<dbReference type="EC" id="2.7.1.12" evidence="3 9"/>
<dbReference type="PANTHER" id="PTHR43442">
    <property type="entry name" value="GLUCONOKINASE-RELATED"/>
    <property type="match status" value="1"/>
</dbReference>
<evidence type="ECO:0000313" key="11">
    <source>
        <dbReference type="Proteomes" id="UP001501600"/>
    </source>
</evidence>
<dbReference type="RefSeq" id="WP_345316879.1">
    <property type="nucleotide sequence ID" value="NZ_BAABLF010000013.1"/>
</dbReference>
<reference evidence="11" key="1">
    <citation type="journal article" date="2019" name="Int. J. Syst. Evol. Microbiol.">
        <title>The Global Catalogue of Microorganisms (GCM) 10K type strain sequencing project: providing services to taxonomists for standard genome sequencing and annotation.</title>
        <authorList>
            <consortium name="The Broad Institute Genomics Platform"/>
            <consortium name="The Broad Institute Genome Sequencing Center for Infectious Disease"/>
            <person name="Wu L."/>
            <person name="Ma J."/>
        </authorList>
    </citation>
    <scope>NUCLEOTIDE SEQUENCE [LARGE SCALE GENOMIC DNA]</scope>
    <source>
        <strain evidence="11">JCM 18720</strain>
    </source>
</reference>
<dbReference type="Proteomes" id="UP001501600">
    <property type="component" value="Unassembled WGS sequence"/>
</dbReference>
<comment type="caution">
    <text evidence="10">The sequence shown here is derived from an EMBL/GenBank/DDBJ whole genome shotgun (WGS) entry which is preliminary data.</text>
</comment>
<dbReference type="NCBIfam" id="TIGR01313">
    <property type="entry name" value="therm_gnt_kin"/>
    <property type="match status" value="1"/>
</dbReference>
<accession>A0ABP9S607</accession>
<evidence type="ECO:0000256" key="5">
    <source>
        <dbReference type="ARBA" id="ARBA00022741"/>
    </source>
</evidence>
<dbReference type="Pfam" id="PF01202">
    <property type="entry name" value="SKI"/>
    <property type="match status" value="1"/>
</dbReference>
<keyword evidence="7 9" id="KW-0067">ATP-binding</keyword>
<comment type="pathway">
    <text evidence="1">Carbohydrate acid metabolism.</text>
</comment>
<evidence type="ECO:0000256" key="8">
    <source>
        <dbReference type="ARBA" id="ARBA00048090"/>
    </source>
</evidence>
<dbReference type="InterPro" id="IPR031322">
    <property type="entry name" value="Shikimate/glucono_kinase"/>
</dbReference>
<keyword evidence="5 9" id="KW-0547">Nucleotide-binding</keyword>
<dbReference type="EMBL" id="BAABLF010000013">
    <property type="protein sequence ID" value="GAA5191851.1"/>
    <property type="molecule type" value="Genomic_DNA"/>
</dbReference>
<evidence type="ECO:0000256" key="7">
    <source>
        <dbReference type="ARBA" id="ARBA00022840"/>
    </source>
</evidence>
<evidence type="ECO:0000256" key="3">
    <source>
        <dbReference type="ARBA" id="ARBA00012054"/>
    </source>
</evidence>
<dbReference type="SUPFAM" id="SSF52540">
    <property type="entry name" value="P-loop containing nucleoside triphosphate hydrolases"/>
    <property type="match status" value="1"/>
</dbReference>
<sequence>MSHPHSGCSFIIMGVSSTGKSVVGERLAARLGAKFIDGDDLHPRANILKMASGEPLNDEDRAPWLERIRDVAFSVERKNEVAVVVCSALKKCYRDTLREGNDKVRFLHLHGDFELIADRMRARQGHFMPLALLENQFQTLELAGEGEPDVNRIGIEVPIDAVVERCVTVINGAV</sequence>
<keyword evidence="11" id="KW-1185">Reference proteome</keyword>
<evidence type="ECO:0000256" key="1">
    <source>
        <dbReference type="ARBA" id="ARBA00004761"/>
    </source>
</evidence>
<name>A0ABP9S607_9GAMM</name>
<proteinExistence type="inferred from homology"/>
<evidence type="ECO:0000313" key="10">
    <source>
        <dbReference type="EMBL" id="GAA5191851.1"/>
    </source>
</evidence>
<dbReference type="InterPro" id="IPR027417">
    <property type="entry name" value="P-loop_NTPase"/>
</dbReference>
<dbReference type="PANTHER" id="PTHR43442:SF3">
    <property type="entry name" value="GLUCONOKINASE-RELATED"/>
    <property type="match status" value="1"/>
</dbReference>
<evidence type="ECO:0000256" key="4">
    <source>
        <dbReference type="ARBA" id="ARBA00022679"/>
    </source>
</evidence>
<dbReference type="CDD" id="cd02021">
    <property type="entry name" value="GntK"/>
    <property type="match status" value="1"/>
</dbReference>
<organism evidence="10 11">
    <name type="scientific">Ferrimonas gelatinilytica</name>
    <dbReference type="NCBI Taxonomy" id="1255257"/>
    <lineage>
        <taxon>Bacteria</taxon>
        <taxon>Pseudomonadati</taxon>
        <taxon>Pseudomonadota</taxon>
        <taxon>Gammaproteobacteria</taxon>
        <taxon>Alteromonadales</taxon>
        <taxon>Ferrimonadaceae</taxon>
        <taxon>Ferrimonas</taxon>
    </lineage>
</organism>
<keyword evidence="4 9" id="KW-0808">Transferase</keyword>
<dbReference type="Gene3D" id="3.40.50.300">
    <property type="entry name" value="P-loop containing nucleotide triphosphate hydrolases"/>
    <property type="match status" value="1"/>
</dbReference>
<evidence type="ECO:0000256" key="2">
    <source>
        <dbReference type="ARBA" id="ARBA00008420"/>
    </source>
</evidence>
<gene>
    <name evidence="10" type="ORF">GCM10025772_19610</name>
</gene>
<comment type="similarity">
    <text evidence="2 9">Belongs to the gluconokinase GntK/GntV family.</text>
</comment>
<evidence type="ECO:0000256" key="6">
    <source>
        <dbReference type="ARBA" id="ARBA00022777"/>
    </source>
</evidence>
<comment type="catalytic activity">
    <reaction evidence="8 9">
        <text>D-gluconate + ATP = 6-phospho-D-gluconate + ADP + H(+)</text>
        <dbReference type="Rhea" id="RHEA:19433"/>
        <dbReference type="ChEBI" id="CHEBI:15378"/>
        <dbReference type="ChEBI" id="CHEBI:18391"/>
        <dbReference type="ChEBI" id="CHEBI:30616"/>
        <dbReference type="ChEBI" id="CHEBI:58759"/>
        <dbReference type="ChEBI" id="CHEBI:456216"/>
        <dbReference type="EC" id="2.7.1.12"/>
    </reaction>
</comment>
<keyword evidence="6 9" id="KW-0418">Kinase</keyword>
<dbReference type="InterPro" id="IPR006001">
    <property type="entry name" value="Therm_gnt_kin"/>
</dbReference>
<evidence type="ECO:0000256" key="9">
    <source>
        <dbReference type="RuleBase" id="RU363066"/>
    </source>
</evidence>